<dbReference type="InterPro" id="IPR011335">
    <property type="entry name" value="Restrct_endonuc-II-like"/>
</dbReference>
<dbReference type="GO" id="GO:0006298">
    <property type="term" value="P:mismatch repair"/>
    <property type="evidence" value="ECO:0007669"/>
    <property type="project" value="UniProtKB-UniRule"/>
</dbReference>
<sequence>MVDNRTKDSRSRLMSRIGSKHTKPELAVRTLLHRMGYRFRLHRRELPGKPDIVFIGRKKAIFVHGCYWHGHGCKIGKPPKSNLEFWLPKIERNRERDVRNRFELERIGWQVEEVWQCELKDFQILAEKLRNFLGPQKAIDSH</sequence>
<gene>
    <name evidence="7" type="primary">vsr</name>
    <name evidence="7" type="ORF">D6858_10710</name>
</gene>
<keyword evidence="5 6" id="KW-0234">DNA repair</keyword>
<evidence type="ECO:0000256" key="5">
    <source>
        <dbReference type="ARBA" id="ARBA00023204"/>
    </source>
</evidence>
<comment type="similarity">
    <text evidence="6">Belongs to the vsr family.</text>
</comment>
<dbReference type="InterPro" id="IPR004603">
    <property type="entry name" value="DNA_mismatch_endonuc_vsr"/>
</dbReference>
<keyword evidence="3 6" id="KW-0227">DNA damage</keyword>
<proteinExistence type="inferred from homology"/>
<dbReference type="SUPFAM" id="SSF52980">
    <property type="entry name" value="Restriction endonuclease-like"/>
    <property type="match status" value="1"/>
</dbReference>
<evidence type="ECO:0000313" key="7">
    <source>
        <dbReference type="EMBL" id="RJX66833.1"/>
    </source>
</evidence>
<keyword evidence="2 6" id="KW-0255">Endonuclease</keyword>
<dbReference type="Pfam" id="PF03852">
    <property type="entry name" value="Vsr"/>
    <property type="match status" value="1"/>
</dbReference>
<keyword evidence="8" id="KW-1185">Reference proteome</keyword>
<dbReference type="Proteomes" id="UP000284322">
    <property type="component" value="Unassembled WGS sequence"/>
</dbReference>
<dbReference type="EMBL" id="RAHJ01000019">
    <property type="protein sequence ID" value="RJX66833.1"/>
    <property type="molecule type" value="Genomic_DNA"/>
</dbReference>
<comment type="function">
    <text evidence="6">May nick specific sequences that contain T:G mispairs resulting from m5C-deamination.</text>
</comment>
<evidence type="ECO:0000256" key="3">
    <source>
        <dbReference type="ARBA" id="ARBA00022763"/>
    </source>
</evidence>
<evidence type="ECO:0000313" key="8">
    <source>
        <dbReference type="Proteomes" id="UP000284322"/>
    </source>
</evidence>
<name>A0A419R036_9SPHN</name>
<comment type="caution">
    <text evidence="7">The sequence shown here is derived from an EMBL/GenBank/DDBJ whole genome shotgun (WGS) entry which is preliminary data.</text>
</comment>
<dbReference type="OrthoDB" id="9801520at2"/>
<reference evidence="7 8" key="1">
    <citation type="submission" date="2018-09" db="EMBL/GenBank/DDBJ databases">
        <title>Altererythrobacter sp.Ery1 and Ery12, the genome sequencing of novel strains in genus Alterythrobacter.</title>
        <authorList>
            <person name="Cheng H."/>
            <person name="Wu Y.-H."/>
            <person name="Fang C."/>
            <person name="Xu X.-W."/>
        </authorList>
    </citation>
    <scope>NUCLEOTIDE SEQUENCE [LARGE SCALE GENOMIC DNA]</scope>
    <source>
        <strain evidence="7 8">Ery12</strain>
    </source>
</reference>
<evidence type="ECO:0000256" key="2">
    <source>
        <dbReference type="ARBA" id="ARBA00022759"/>
    </source>
</evidence>
<accession>A0A419R036</accession>
<evidence type="ECO:0000256" key="1">
    <source>
        <dbReference type="ARBA" id="ARBA00022722"/>
    </source>
</evidence>
<evidence type="ECO:0000256" key="6">
    <source>
        <dbReference type="PIRNR" id="PIRNR018267"/>
    </source>
</evidence>
<dbReference type="Gene3D" id="3.40.960.10">
    <property type="entry name" value="VSR Endonuclease"/>
    <property type="match status" value="1"/>
</dbReference>
<dbReference type="CDD" id="cd00221">
    <property type="entry name" value="Vsr"/>
    <property type="match status" value="1"/>
</dbReference>
<dbReference type="RefSeq" id="WP_120110019.1">
    <property type="nucleotide sequence ID" value="NZ_RAHJ01000019.1"/>
</dbReference>
<organism evidence="7 8">
    <name type="scientific">Tsuneonella suprasediminis</name>
    <dbReference type="NCBI Taxonomy" id="2306996"/>
    <lineage>
        <taxon>Bacteria</taxon>
        <taxon>Pseudomonadati</taxon>
        <taxon>Pseudomonadota</taxon>
        <taxon>Alphaproteobacteria</taxon>
        <taxon>Sphingomonadales</taxon>
        <taxon>Erythrobacteraceae</taxon>
        <taxon>Tsuneonella</taxon>
    </lineage>
</organism>
<dbReference type="GO" id="GO:0004519">
    <property type="term" value="F:endonuclease activity"/>
    <property type="evidence" value="ECO:0007669"/>
    <property type="project" value="UniProtKB-KW"/>
</dbReference>
<keyword evidence="4 6" id="KW-0378">Hydrolase</keyword>
<evidence type="ECO:0000256" key="4">
    <source>
        <dbReference type="ARBA" id="ARBA00022801"/>
    </source>
</evidence>
<dbReference type="NCBIfam" id="TIGR00632">
    <property type="entry name" value="vsr"/>
    <property type="match status" value="1"/>
</dbReference>
<dbReference type="EC" id="3.1.-.-" evidence="6"/>
<dbReference type="GO" id="GO:0016787">
    <property type="term" value="F:hydrolase activity"/>
    <property type="evidence" value="ECO:0007669"/>
    <property type="project" value="UniProtKB-KW"/>
</dbReference>
<protein>
    <recommendedName>
        <fullName evidence="6">Very short patch repair endonuclease</fullName>
        <ecNumber evidence="6">3.1.-.-</ecNumber>
    </recommendedName>
</protein>
<keyword evidence="1 6" id="KW-0540">Nuclease</keyword>
<dbReference type="PIRSF" id="PIRSF018267">
    <property type="entry name" value="VSR_endonuc"/>
    <property type="match status" value="1"/>
</dbReference>
<dbReference type="AlphaFoldDB" id="A0A419R036"/>